<feature type="compositionally biased region" description="Low complexity" evidence="3">
    <location>
        <begin position="561"/>
        <end position="584"/>
    </location>
</feature>
<feature type="compositionally biased region" description="Low complexity" evidence="3">
    <location>
        <begin position="340"/>
        <end position="355"/>
    </location>
</feature>
<evidence type="ECO:0000256" key="1">
    <source>
        <dbReference type="ARBA" id="ARBA00006096"/>
    </source>
</evidence>
<dbReference type="SUPFAM" id="SSF56601">
    <property type="entry name" value="beta-lactamase/transpeptidase-like"/>
    <property type="match status" value="1"/>
</dbReference>
<sequence length="601" mass="62957">MLRRLIIATLLSATAAHAADLPEPVARLMQSAQIPAAAAGIVVMRGDTVLLSHNPQQSMQPASTMKLFTTLTALEQLGPVFRGRTEFRSGADVVNGVLRGDLIVRGGADADFNEDVLTHMLQALRTQGIRRIQGDVVLDRLLFQPSRPDAGQPPFDEYPWAYYNVIPNALLANTNLLKLDMRSSGNRITLAMLPEMENVSVRSELKLVDAACSTWEKDWRTPDYARKGDKIEVVLHGSFPKNCIKATSINVLDSHDYLARLLQATWRKLGGSIGGEVREAQAPTPTTSTGADAMAAQAGTDAMAARAGTDATASRAGTDAMAARDGADAMSAAAAAPVNAPATSTAPPVSATARSPGAVPAPPTKLLAEHVSRALPEILRDTNKQSDNTLARTVFLSLGSLEADPMLGSHPIAPDGGQASTAMRAETAIRAWLQAHRIDGNGLVLDNGSGLSRVERATAEQLAGVLQAGLHSLWMPEFLSSLPIAATDGTMRRRLKDSPAAQRARIKTGSLSGVIAIAGYVQDANNQPVIVAAMLNDEHVANGAGRAVLDALIDWAARSGAAPSTPGTPTTQAAPAAPTTSAITAPPPAPAPAPASDPTRR</sequence>
<dbReference type="PANTHER" id="PTHR30023:SF0">
    <property type="entry name" value="PENICILLIN-SENSITIVE CARBOXYPEPTIDASE A"/>
    <property type="match status" value="1"/>
</dbReference>
<gene>
    <name evidence="5" type="ORF">GW587_03160</name>
</gene>
<feature type="compositionally biased region" description="Pro residues" evidence="3">
    <location>
        <begin position="585"/>
        <end position="595"/>
    </location>
</feature>
<dbReference type="Gene3D" id="3.50.80.20">
    <property type="entry name" value="D-Ala-D-Ala carboxypeptidase C, peptidase S13"/>
    <property type="match status" value="1"/>
</dbReference>
<feature type="region of interest" description="Disordered" evidence="3">
    <location>
        <begin position="340"/>
        <end position="361"/>
    </location>
</feature>
<dbReference type="RefSeq" id="WP_166098390.1">
    <property type="nucleotide sequence ID" value="NZ_JAADJT010000001.1"/>
</dbReference>
<accession>A0ABX0FFE6</accession>
<organism evidence="5 6">
    <name type="scientific">Duganella aceris</name>
    <dbReference type="NCBI Taxonomy" id="2703883"/>
    <lineage>
        <taxon>Bacteria</taxon>
        <taxon>Pseudomonadati</taxon>
        <taxon>Pseudomonadota</taxon>
        <taxon>Betaproteobacteria</taxon>
        <taxon>Burkholderiales</taxon>
        <taxon>Oxalobacteraceae</taxon>
        <taxon>Telluria group</taxon>
        <taxon>Duganella</taxon>
    </lineage>
</organism>
<protein>
    <submittedName>
        <fullName evidence="5">D-alanyl-D-alanine carboxypeptidase</fullName>
    </submittedName>
</protein>
<evidence type="ECO:0000313" key="6">
    <source>
        <dbReference type="Proteomes" id="UP000666369"/>
    </source>
</evidence>
<dbReference type="Proteomes" id="UP000666369">
    <property type="component" value="Unassembled WGS sequence"/>
</dbReference>
<dbReference type="EMBL" id="JAADJT010000001">
    <property type="protein sequence ID" value="NGZ83258.1"/>
    <property type="molecule type" value="Genomic_DNA"/>
</dbReference>
<keyword evidence="5" id="KW-0121">Carboxypeptidase</keyword>
<feature type="region of interest" description="Disordered" evidence="3">
    <location>
        <begin position="559"/>
        <end position="601"/>
    </location>
</feature>
<dbReference type="PRINTS" id="PR00922">
    <property type="entry name" value="DADACBPTASE3"/>
</dbReference>
<keyword evidence="6" id="KW-1185">Reference proteome</keyword>
<keyword evidence="5" id="KW-0645">Protease</keyword>
<reference evidence="5 6" key="1">
    <citation type="submission" date="2020-01" db="EMBL/GenBank/DDBJ databases">
        <authorList>
            <person name="Lee S.D."/>
        </authorList>
    </citation>
    <scope>NUCLEOTIDE SEQUENCE [LARGE SCALE GENOMIC DNA]</scope>
    <source>
        <strain evidence="5 6">SAP-35</strain>
    </source>
</reference>
<dbReference type="Pfam" id="PF02113">
    <property type="entry name" value="Peptidase_S13"/>
    <property type="match status" value="2"/>
</dbReference>
<proteinExistence type="inferred from homology"/>
<evidence type="ECO:0000256" key="4">
    <source>
        <dbReference type="SAM" id="SignalP"/>
    </source>
</evidence>
<feature type="chain" id="PRO_5046599787" evidence="4">
    <location>
        <begin position="19"/>
        <end position="601"/>
    </location>
</feature>
<dbReference type="Gene3D" id="3.40.710.10">
    <property type="entry name" value="DD-peptidase/beta-lactamase superfamily"/>
    <property type="match status" value="2"/>
</dbReference>
<keyword evidence="4" id="KW-0732">Signal</keyword>
<evidence type="ECO:0000256" key="3">
    <source>
        <dbReference type="SAM" id="MobiDB-lite"/>
    </source>
</evidence>
<keyword evidence="2" id="KW-0378">Hydrolase</keyword>
<feature type="signal peptide" evidence="4">
    <location>
        <begin position="1"/>
        <end position="18"/>
    </location>
</feature>
<dbReference type="InterPro" id="IPR012338">
    <property type="entry name" value="Beta-lactam/transpept-like"/>
</dbReference>
<reference evidence="6" key="2">
    <citation type="submission" date="2023-07" db="EMBL/GenBank/DDBJ databases">
        <title>Duganella aceri sp. nov., isolated from tree sap.</title>
        <authorList>
            <person name="Kim I.S."/>
        </authorList>
    </citation>
    <scope>NUCLEOTIDE SEQUENCE [LARGE SCALE GENOMIC DNA]</scope>
    <source>
        <strain evidence="6">SAP-35</strain>
    </source>
</reference>
<dbReference type="InterPro" id="IPR000667">
    <property type="entry name" value="Peptidase_S13"/>
</dbReference>
<dbReference type="PANTHER" id="PTHR30023">
    <property type="entry name" value="D-ALANYL-D-ALANINE CARBOXYPEPTIDASE"/>
    <property type="match status" value="1"/>
</dbReference>
<evidence type="ECO:0000313" key="5">
    <source>
        <dbReference type="EMBL" id="NGZ83258.1"/>
    </source>
</evidence>
<evidence type="ECO:0000256" key="2">
    <source>
        <dbReference type="ARBA" id="ARBA00022801"/>
    </source>
</evidence>
<name>A0ABX0FFE6_9BURK</name>
<comment type="caution">
    <text evidence="5">The sequence shown here is derived from an EMBL/GenBank/DDBJ whole genome shotgun (WGS) entry which is preliminary data.</text>
</comment>
<dbReference type="GO" id="GO:0004180">
    <property type="term" value="F:carboxypeptidase activity"/>
    <property type="evidence" value="ECO:0007669"/>
    <property type="project" value="UniProtKB-KW"/>
</dbReference>
<comment type="similarity">
    <text evidence="1">Belongs to the peptidase S13 family.</text>
</comment>